<evidence type="ECO:0000256" key="1">
    <source>
        <dbReference type="ARBA" id="ARBA00023015"/>
    </source>
</evidence>
<dbReference type="InterPro" id="IPR032687">
    <property type="entry name" value="AraC-type_N"/>
</dbReference>
<dbReference type="SMART" id="SM00342">
    <property type="entry name" value="HTH_ARAC"/>
    <property type="match status" value="1"/>
</dbReference>
<comment type="caution">
    <text evidence="6">The sequence shown here is derived from an EMBL/GenBank/DDBJ whole genome shotgun (WGS) entry which is preliminary data.</text>
</comment>
<dbReference type="PROSITE" id="PS01124">
    <property type="entry name" value="HTH_ARAC_FAMILY_2"/>
    <property type="match status" value="1"/>
</dbReference>
<keyword evidence="8" id="KW-1185">Reference proteome</keyword>
<evidence type="ECO:0000313" key="6">
    <source>
        <dbReference type="EMBL" id="OAM97444.1"/>
    </source>
</evidence>
<sequence length="331" mass="37247">MKRANRFAVSPLWKLLLNDMQIDLQAVLAYANLPGDLFSRESASLAPHEYFQLCNGLEKAAGDKEVPLLFAQHLSVEAFDAPLFASICSPNLNAALSRLSQYKPLIGPMMSVVNQTDQYTEITVRCYGYREALPKTLGLMETVFFTQLARLATREPIRPLSVELQVLPKDIAQYESYFGCSIRKGEEVKIRFSAQDAARTFLTSNAAMWEFFEAKLNQKLSDLDSSATTSDRVRAVLLEALPSGQSSIEDVAEKLAMSKRTLQRKLSIEKESFQSTLQTVREELADHYLEKSEMSLGEISFLLGFQESNSFIRAYSAWKGVSPGHYREQCH</sequence>
<dbReference type="Proteomes" id="UP000094761">
    <property type="component" value="Unassembled WGS sequence"/>
</dbReference>
<proteinExistence type="predicted"/>
<reference evidence="6 7" key="1">
    <citation type="submission" date="2016-03" db="EMBL/GenBank/DDBJ databases">
        <title>Draft genome sequence of the Vibrio tubiashii subs. europaeus.</title>
        <authorList>
            <person name="Spinard E."/>
            <person name="Dubert J."/>
            <person name="Nelson D.R."/>
            <person name="Barja J.L."/>
        </authorList>
    </citation>
    <scope>NUCLEOTIDE SEQUENCE [LARGE SCALE GENOMIC DNA]</scope>
    <source>
        <strain evidence="7">PP-638</strain>
        <strain evidence="6">PP2-638</strain>
    </source>
</reference>
<dbReference type="Gene3D" id="1.10.10.60">
    <property type="entry name" value="Homeodomain-like"/>
    <property type="match status" value="1"/>
</dbReference>
<keyword evidence="3" id="KW-0804">Transcription</keyword>
<dbReference type="PANTHER" id="PTHR47894:SF1">
    <property type="entry name" value="HTH-TYPE TRANSCRIPTIONAL REGULATOR VQSM"/>
    <property type="match status" value="1"/>
</dbReference>
<evidence type="ECO:0000256" key="3">
    <source>
        <dbReference type="ARBA" id="ARBA00023163"/>
    </source>
</evidence>
<dbReference type="InterPro" id="IPR009057">
    <property type="entry name" value="Homeodomain-like_sf"/>
</dbReference>
<organism evidence="6 7">
    <name type="scientific">Vibrio europaeus</name>
    <dbReference type="NCBI Taxonomy" id="300876"/>
    <lineage>
        <taxon>Bacteria</taxon>
        <taxon>Pseudomonadati</taxon>
        <taxon>Pseudomonadota</taxon>
        <taxon>Gammaproteobacteria</taxon>
        <taxon>Vibrionales</taxon>
        <taxon>Vibrionaceae</taxon>
        <taxon>Vibrio</taxon>
        <taxon>Vibrio oreintalis group</taxon>
    </lineage>
</organism>
<evidence type="ECO:0000313" key="7">
    <source>
        <dbReference type="Proteomes" id="UP000094761"/>
    </source>
</evidence>
<dbReference type="Proteomes" id="UP001150001">
    <property type="component" value="Unassembled WGS sequence"/>
</dbReference>
<keyword evidence="1" id="KW-0805">Transcription regulation</keyword>
<dbReference type="RefSeq" id="WP_069668641.1">
    <property type="nucleotide sequence ID" value="NZ_JAPFIM010000015.1"/>
</dbReference>
<evidence type="ECO:0000259" key="4">
    <source>
        <dbReference type="PROSITE" id="PS01124"/>
    </source>
</evidence>
<dbReference type="GO" id="GO:0005829">
    <property type="term" value="C:cytosol"/>
    <property type="evidence" value="ECO:0007669"/>
    <property type="project" value="TreeGrafter"/>
</dbReference>
<dbReference type="GO" id="GO:0000976">
    <property type="term" value="F:transcription cis-regulatory region binding"/>
    <property type="evidence" value="ECO:0007669"/>
    <property type="project" value="TreeGrafter"/>
</dbReference>
<dbReference type="GO" id="GO:0003700">
    <property type="term" value="F:DNA-binding transcription factor activity"/>
    <property type="evidence" value="ECO:0007669"/>
    <property type="project" value="InterPro"/>
</dbReference>
<dbReference type="GeneID" id="78077619"/>
<protein>
    <submittedName>
        <fullName evidence="6">AraC family transcriptional regulator</fullName>
    </submittedName>
</protein>
<name>A0A178J5G4_9VIBR</name>
<dbReference type="PANTHER" id="PTHR47894">
    <property type="entry name" value="HTH-TYPE TRANSCRIPTIONAL REGULATOR GADX"/>
    <property type="match status" value="1"/>
</dbReference>
<dbReference type="Pfam" id="PF12833">
    <property type="entry name" value="HTH_18"/>
    <property type="match status" value="1"/>
</dbReference>
<reference evidence="5" key="2">
    <citation type="submission" date="2022-11" db="EMBL/GenBank/DDBJ databases">
        <title>Role of the vibriolysin VemA secreted by the emergent pathogen Vibrio europaeus in the colonization of Manila clam mucus.</title>
        <authorList>
            <person name="Martinez C."/>
            <person name="Rodriguez S."/>
            <person name="Vences A."/>
            <person name="Barja J.L."/>
            <person name="Toranzo A.E."/>
            <person name="Dubert J."/>
        </authorList>
    </citation>
    <scope>NUCLEOTIDE SEQUENCE</scope>
    <source>
        <strain evidence="5">3454</strain>
    </source>
</reference>
<dbReference type="AlphaFoldDB" id="A0A178J5G4"/>
<gene>
    <name evidence="6" type="ORF">AZ468_18010</name>
    <name evidence="5" type="ORF">OPW20_07425</name>
</gene>
<dbReference type="InterPro" id="IPR018060">
    <property type="entry name" value="HTH_AraC"/>
</dbReference>
<dbReference type="Pfam" id="PF12625">
    <property type="entry name" value="Arabinose_bd"/>
    <property type="match status" value="1"/>
</dbReference>
<dbReference type="EMBL" id="LUAX01000007">
    <property type="protein sequence ID" value="OAM97444.1"/>
    <property type="molecule type" value="Genomic_DNA"/>
</dbReference>
<dbReference type="EMBL" id="JAPFIT010000012">
    <property type="protein sequence ID" value="MDC5739893.1"/>
    <property type="molecule type" value="Genomic_DNA"/>
</dbReference>
<accession>A0A178J5G4</accession>
<feature type="domain" description="HTH araC/xylS-type" evidence="4">
    <location>
        <begin position="231"/>
        <end position="329"/>
    </location>
</feature>
<keyword evidence="2" id="KW-0238">DNA-binding</keyword>
<evidence type="ECO:0000256" key="2">
    <source>
        <dbReference type="ARBA" id="ARBA00023125"/>
    </source>
</evidence>
<dbReference type="SUPFAM" id="SSF46689">
    <property type="entry name" value="Homeodomain-like"/>
    <property type="match status" value="1"/>
</dbReference>
<evidence type="ECO:0000313" key="8">
    <source>
        <dbReference type="Proteomes" id="UP001150001"/>
    </source>
</evidence>
<evidence type="ECO:0000313" key="5">
    <source>
        <dbReference type="EMBL" id="MDC5739893.1"/>
    </source>
</evidence>
<dbReference type="OrthoDB" id="6396588at2"/>